<keyword evidence="1" id="KW-0227">DNA damage</keyword>
<comment type="similarity">
    <text evidence="1">Belongs to the helicase family.</text>
</comment>
<evidence type="ECO:0000313" key="7">
    <source>
        <dbReference type="Proteomes" id="UP000559256"/>
    </source>
</evidence>
<dbReference type="GO" id="GO:0043139">
    <property type="term" value="F:5'-3' DNA helicase activity"/>
    <property type="evidence" value="ECO:0007669"/>
    <property type="project" value="UniProtKB-EC"/>
</dbReference>
<dbReference type="InterPro" id="IPR027417">
    <property type="entry name" value="P-loop_NTPase"/>
</dbReference>
<dbReference type="GO" id="GO:0016787">
    <property type="term" value="F:hydrolase activity"/>
    <property type="evidence" value="ECO:0007669"/>
    <property type="project" value="UniProtKB-KW"/>
</dbReference>
<keyword evidence="1" id="KW-0378">Hydrolase</keyword>
<dbReference type="Proteomes" id="UP000559256">
    <property type="component" value="Unassembled WGS sequence"/>
</dbReference>
<keyword evidence="1" id="KW-0233">DNA recombination</keyword>
<evidence type="ECO:0000259" key="4">
    <source>
        <dbReference type="Pfam" id="PF14214"/>
    </source>
</evidence>
<dbReference type="Gene3D" id="3.40.50.300">
    <property type="entry name" value="P-loop containing nucleotide triphosphate hydrolases"/>
    <property type="match status" value="1"/>
</dbReference>
<dbReference type="GO" id="GO:0000723">
    <property type="term" value="P:telomere maintenance"/>
    <property type="evidence" value="ECO:0007669"/>
    <property type="project" value="InterPro"/>
</dbReference>
<dbReference type="EC" id="5.6.2.3" evidence="1"/>
<evidence type="ECO:0000259" key="3">
    <source>
        <dbReference type="Pfam" id="PF05970"/>
    </source>
</evidence>
<feature type="compositionally biased region" description="Polar residues" evidence="2">
    <location>
        <begin position="1676"/>
        <end position="1691"/>
    </location>
</feature>
<accession>A0A8H5GS73</accession>
<dbReference type="Pfam" id="PF20209">
    <property type="entry name" value="DUF6570"/>
    <property type="match status" value="1"/>
</dbReference>
<dbReference type="EMBL" id="JAACJM010000011">
    <property type="protein sequence ID" value="KAF5370293.1"/>
    <property type="molecule type" value="Genomic_DNA"/>
</dbReference>
<dbReference type="InterPro" id="IPR010285">
    <property type="entry name" value="DNA_helicase_pif1-like_DEAD"/>
</dbReference>
<keyword evidence="1" id="KW-0234">DNA repair</keyword>
<dbReference type="GO" id="GO:0005524">
    <property type="term" value="F:ATP binding"/>
    <property type="evidence" value="ECO:0007669"/>
    <property type="project" value="UniProtKB-KW"/>
</dbReference>
<keyword evidence="1" id="KW-0347">Helicase</keyword>
<feature type="domain" description="DUF6570" evidence="5">
    <location>
        <begin position="1"/>
        <end position="82"/>
    </location>
</feature>
<evidence type="ECO:0000256" key="2">
    <source>
        <dbReference type="SAM" id="MobiDB-lite"/>
    </source>
</evidence>
<name>A0A8H5GS73_9AGAR</name>
<keyword evidence="7" id="KW-1185">Reference proteome</keyword>
<dbReference type="SUPFAM" id="SSF52540">
    <property type="entry name" value="P-loop containing nucleoside triphosphate hydrolases"/>
    <property type="match status" value="2"/>
</dbReference>
<sequence length="1966" mass="224625">MISHVIAFDSPVMKVYDVLPPPPEDLDEVLAIMFTGPCKPTEKDYKRTPMLVRRKQVFEALTWLRLNHPAYEDVKISMDNLNKYPEDTPPVTVAFKEMQSEGNRIPEATSIHDNELEIRTELGSVPFVVHGITGEQLQNTSVELQKAKALAYLKSQGKFLAVGHSEKSSTMFNNPLLYPSIFPWLFPYGMGSIGMTTLKSFSEKSHKKYFMNYHDQRFQSDPLFSFVAFSHEQVKKTTSNGFALTQKESFSAIADRILNLNPHVLNTLIDKLSKGGIVRPETEEEKLCYEVIQDLDHVGGTVKGSMSSKKFLRTELWSLISYLGAPSWYITFAPSDLTHPLCLYYAISDETFDLNLNLPNDERTRKIINNPVAGAKFFDFMVQMFIKHILGVDTDHDGVFGKTSGYFGTIEQQGRLTLHLHMLLWIANSLSPQQIRDAILKNENDFQRRIVEYLGSVHCGDFMTGTQEEVEQNLQTASGNEDYVNPLYSLPQCPPIECLCTSTENCEPCQAWTAKYQQEVDDILSRTHIHKCKSTLTKQGTRKVGKDYLGCLDNKFGTCKARFPRETFPTTQVDTETGALRMKKTEAWINTYNQTVTYLLRCNSDVSSLLSGTAIKAVVLYVTEYITKWNLNTHVIFEVIRTILQRNAEMLTGTLPRHEKARKIITQIVNLLTVKMELGAPMIALYLLDKPDHYTSHEFKSFYWKDFVSEARRFWQEPDQLQVENKNHEKVVVIQHNGKLVGFSSVFDYIYRPEALSEMTLYEWVCQCERVKLAANKRDVNDPDDEISERYDSSSEDSSFSDEEDTYRPQNTLKKSLANKPLTKNVLPKKGHPFVHEHPLASTHYLRIHDKRNIVPNFIGPSLPRRNKGDREYYCSVMLTFFKPWRTGKDLKEKKETWDSAFLDYQFSAQQKFLMDNFELRFECLDSRDDYHAQRKAQSLGIDPSKLEPDFDDGIHFDPFKCSDDSLGVRERRRQLDMQEMTDLLANTGWTNAKCDLKSHIPASFDYPSMSPAAWRLEIAKMKSNVITNKLKENKDQQYNFPNKYPDQVEVLDQHMLEEKLRSNQTQKLIDDLCLEFSLNLEQERAFRIVANHAVSSISDQLKMYIGGMAGTGKSQVLKTLREFFKRRLQSQRMIVVAPTGTAAALLQGSTYHSVFGINSSEEGEFWKMSASQICSRLSGVDYVFLDEVSMLSCKDMYKISAKIASALNRPLLPFGGMNMIFAGDFAQLPPAMGGENVSLYSHTIGTSSSDQHASIGKYLWHQINTVVLLRKNCRQTGSSIRDVKFRQALENMRYKQCTAEDITLLRSLISDPSNESRSIDNPRFRNTSIILTYNKHKDIANELGTKRFAAETGQMLAHFFSEDEEVVFDELPSKTHDRKRKRRKATKHKINDEVQQQLWKQSPSTNNMQIPATLSLCKGLPVMIRFNGATELCITKGQEGTVHGWQAGKGRHGQLVLKVLYVKLEKPSTDVQFKDLPLNVVPITPNTRRINCKLPDDRIIQISRTQVEVLPNFAMTDFASQGKTRDPNVVDIYNSRDFRAIYTALSRSSSADGTIILQGFNVNHITGGVKDKGGYRQELRELEILNDITKLRENRKLPPSIIGDLRGSLIQQYRSHFGKSHTPDELHESLVWDTNEKFESTLHKDISWKILEKENTPPVKKKTLGNFVPIEHPSLHSSPTPSEETIHPTSHNSDRLIVTCDYPTLKWSANSCAYDSALMLLYHLFRTERAAFLAESDNFSSILMNELSATFQSNSSNYADIRDQIRRELSILDPDAFPAGAYADTSDVLHELMRSVSPTTKRTVVCYNSHFSLQERTQHNLLLTRSTGSYQSTQDCVSHFVEPWADQCPSCHSDMLRKYTFQRFPKFFLMSIPYECDMEIQNIIHVPQGAESRQYHINGIIYFGNDHFITRMFDGANEWVYDGIGTGIPTKLSPDFQAHSNALEFFAHKKAVVVLYVCSENENIV</sequence>
<comment type="cofactor">
    <cofactor evidence="1">
        <name>Mg(2+)</name>
        <dbReference type="ChEBI" id="CHEBI:18420"/>
    </cofactor>
</comment>
<evidence type="ECO:0000259" key="5">
    <source>
        <dbReference type="Pfam" id="PF20209"/>
    </source>
</evidence>
<protein>
    <recommendedName>
        <fullName evidence="1">ATP-dependent DNA helicase</fullName>
        <ecNumber evidence="1">5.6.2.3</ecNumber>
    </recommendedName>
</protein>
<feature type="region of interest" description="Disordered" evidence="2">
    <location>
        <begin position="782"/>
        <end position="822"/>
    </location>
</feature>
<dbReference type="InterPro" id="IPR046700">
    <property type="entry name" value="DUF6570"/>
</dbReference>
<comment type="caution">
    <text evidence="6">The sequence shown here is derived from an EMBL/GenBank/DDBJ whole genome shotgun (WGS) entry which is preliminary data.</text>
</comment>
<evidence type="ECO:0000313" key="6">
    <source>
        <dbReference type="EMBL" id="KAF5370293.1"/>
    </source>
</evidence>
<proteinExistence type="inferred from homology"/>
<feature type="domain" description="Helitron helicase-like" evidence="4">
    <location>
        <begin position="207"/>
        <end position="424"/>
    </location>
</feature>
<organism evidence="6 7">
    <name type="scientific">Tetrapyrgos nigripes</name>
    <dbReference type="NCBI Taxonomy" id="182062"/>
    <lineage>
        <taxon>Eukaryota</taxon>
        <taxon>Fungi</taxon>
        <taxon>Dikarya</taxon>
        <taxon>Basidiomycota</taxon>
        <taxon>Agaricomycotina</taxon>
        <taxon>Agaricomycetes</taxon>
        <taxon>Agaricomycetidae</taxon>
        <taxon>Agaricales</taxon>
        <taxon>Marasmiineae</taxon>
        <taxon>Marasmiaceae</taxon>
        <taxon>Tetrapyrgos</taxon>
    </lineage>
</organism>
<comment type="catalytic activity">
    <reaction evidence="1">
        <text>ATP + H2O = ADP + phosphate + H(+)</text>
        <dbReference type="Rhea" id="RHEA:13065"/>
        <dbReference type="ChEBI" id="CHEBI:15377"/>
        <dbReference type="ChEBI" id="CHEBI:15378"/>
        <dbReference type="ChEBI" id="CHEBI:30616"/>
        <dbReference type="ChEBI" id="CHEBI:43474"/>
        <dbReference type="ChEBI" id="CHEBI:456216"/>
        <dbReference type="EC" id="5.6.2.3"/>
    </reaction>
</comment>
<feature type="domain" description="DNA helicase Pif1-like DEAD-box helicase" evidence="3">
    <location>
        <begin position="1079"/>
        <end position="1284"/>
    </location>
</feature>
<dbReference type="InterPro" id="IPR051055">
    <property type="entry name" value="PIF1_helicase"/>
</dbReference>
<gene>
    <name evidence="6" type="ORF">D9758_006881</name>
</gene>
<dbReference type="InterPro" id="IPR025476">
    <property type="entry name" value="Helitron_helicase-like"/>
</dbReference>
<keyword evidence="1" id="KW-0067">ATP-binding</keyword>
<dbReference type="Pfam" id="PF14214">
    <property type="entry name" value="Helitron_like_N"/>
    <property type="match status" value="1"/>
</dbReference>
<dbReference type="GO" id="GO:0006281">
    <property type="term" value="P:DNA repair"/>
    <property type="evidence" value="ECO:0007669"/>
    <property type="project" value="UniProtKB-KW"/>
</dbReference>
<feature type="region of interest" description="Disordered" evidence="2">
    <location>
        <begin position="1672"/>
        <end position="1691"/>
    </location>
</feature>
<keyword evidence="1" id="KW-0547">Nucleotide-binding</keyword>
<reference evidence="6 7" key="1">
    <citation type="journal article" date="2020" name="ISME J.">
        <title>Uncovering the hidden diversity of litter-decomposition mechanisms in mushroom-forming fungi.</title>
        <authorList>
            <person name="Floudas D."/>
            <person name="Bentzer J."/>
            <person name="Ahren D."/>
            <person name="Johansson T."/>
            <person name="Persson P."/>
            <person name="Tunlid A."/>
        </authorList>
    </citation>
    <scope>NUCLEOTIDE SEQUENCE [LARGE SCALE GENOMIC DNA]</scope>
    <source>
        <strain evidence="6 7">CBS 291.85</strain>
    </source>
</reference>
<dbReference type="OrthoDB" id="3259294at2759"/>
<dbReference type="Pfam" id="PF05970">
    <property type="entry name" value="PIF1"/>
    <property type="match status" value="1"/>
</dbReference>
<evidence type="ECO:0000256" key="1">
    <source>
        <dbReference type="RuleBase" id="RU363044"/>
    </source>
</evidence>
<dbReference type="GO" id="GO:0006310">
    <property type="term" value="P:DNA recombination"/>
    <property type="evidence" value="ECO:0007669"/>
    <property type="project" value="UniProtKB-KW"/>
</dbReference>
<dbReference type="PANTHER" id="PTHR47642">
    <property type="entry name" value="ATP-DEPENDENT DNA HELICASE"/>
    <property type="match status" value="1"/>
</dbReference>